<dbReference type="Pfam" id="PF09346">
    <property type="entry name" value="SMI1_KNR4"/>
    <property type="match status" value="1"/>
</dbReference>
<feature type="domain" description="Knr4/Smi1-like" evidence="1">
    <location>
        <begin position="50"/>
        <end position="168"/>
    </location>
</feature>
<gene>
    <name evidence="2" type="ORF">MON38_11275</name>
</gene>
<accession>A0A9X2AFM6</accession>
<dbReference type="Proteomes" id="UP001139193">
    <property type="component" value="Unassembled WGS sequence"/>
</dbReference>
<dbReference type="InterPro" id="IPR037883">
    <property type="entry name" value="Knr4/Smi1-like_sf"/>
</dbReference>
<protein>
    <submittedName>
        <fullName evidence="2">SMI1/KNR4 family protein</fullName>
    </submittedName>
</protein>
<dbReference type="AlphaFoldDB" id="A0A9X2AFM6"/>
<dbReference type="Gene3D" id="3.40.1580.10">
    <property type="entry name" value="SMI1/KNR4-like"/>
    <property type="match status" value="1"/>
</dbReference>
<keyword evidence="3" id="KW-1185">Reference proteome</keyword>
<evidence type="ECO:0000313" key="2">
    <source>
        <dbReference type="EMBL" id="MCI1188002.1"/>
    </source>
</evidence>
<dbReference type="RefSeq" id="WP_241936269.1">
    <property type="nucleotide sequence ID" value="NZ_JALBGC010000003.1"/>
</dbReference>
<dbReference type="SMART" id="SM00860">
    <property type="entry name" value="SMI1_KNR4"/>
    <property type="match status" value="1"/>
</dbReference>
<reference evidence="2" key="1">
    <citation type="submission" date="2022-03" db="EMBL/GenBank/DDBJ databases">
        <title>Bacterial whole genome sequence for Hymenobacter sp. DH14.</title>
        <authorList>
            <person name="Le V."/>
        </authorList>
    </citation>
    <scope>NUCLEOTIDE SEQUENCE</scope>
    <source>
        <strain evidence="2">DH14</strain>
    </source>
</reference>
<dbReference type="InterPro" id="IPR018958">
    <property type="entry name" value="Knr4/Smi1-like_dom"/>
</dbReference>
<name>A0A9X2AFM6_9BACT</name>
<evidence type="ECO:0000313" key="3">
    <source>
        <dbReference type="Proteomes" id="UP001139193"/>
    </source>
</evidence>
<sequence>MLEIVDSCLQWMVNHRLNNIPLPVHPAMAAWHPSPYADDGYESWIPIASTVTNQQLNDLEASINYALPADYRCFLQHKHFYELLLGDAEFFPHPIGEWQQILLRQVLTNWPLACQQMGLIPFASWGGAGDLLCFSANSMSPDYPVVLWNHEDWSIEDFSPNFTSLLDELATARSLD</sequence>
<organism evidence="2 3">
    <name type="scientific">Hymenobacter cyanobacteriorum</name>
    <dbReference type="NCBI Taxonomy" id="2926463"/>
    <lineage>
        <taxon>Bacteria</taxon>
        <taxon>Pseudomonadati</taxon>
        <taxon>Bacteroidota</taxon>
        <taxon>Cytophagia</taxon>
        <taxon>Cytophagales</taxon>
        <taxon>Hymenobacteraceae</taxon>
        <taxon>Hymenobacter</taxon>
    </lineage>
</organism>
<comment type="caution">
    <text evidence="2">The sequence shown here is derived from an EMBL/GenBank/DDBJ whole genome shotgun (WGS) entry which is preliminary data.</text>
</comment>
<evidence type="ECO:0000259" key="1">
    <source>
        <dbReference type="SMART" id="SM00860"/>
    </source>
</evidence>
<dbReference type="EMBL" id="JALBGC010000003">
    <property type="protein sequence ID" value="MCI1188002.1"/>
    <property type="molecule type" value="Genomic_DNA"/>
</dbReference>
<proteinExistence type="predicted"/>
<dbReference type="SUPFAM" id="SSF160631">
    <property type="entry name" value="SMI1/KNR4-like"/>
    <property type="match status" value="1"/>
</dbReference>